<dbReference type="KEGG" id="dpp:DICPUDRAFT_157805"/>
<dbReference type="Proteomes" id="UP000001064">
    <property type="component" value="Unassembled WGS sequence"/>
</dbReference>
<dbReference type="Pfam" id="PF05710">
    <property type="entry name" value="Coiled"/>
    <property type="match status" value="1"/>
</dbReference>
<dbReference type="EMBL" id="GL871327">
    <property type="protein sequence ID" value="EGC30457.1"/>
    <property type="molecule type" value="Genomic_DNA"/>
</dbReference>
<dbReference type="GeneID" id="10510484"/>
<dbReference type="InParanoid" id="F1A019"/>
<evidence type="ECO:0000313" key="3">
    <source>
        <dbReference type="Proteomes" id="UP000001064"/>
    </source>
</evidence>
<dbReference type="OMA" id="NNGTVPH"/>
<dbReference type="AlphaFoldDB" id="F1A019"/>
<protein>
    <recommendedName>
        <fullName evidence="4">HssA/2C/7E family protein</fullName>
    </recommendedName>
</protein>
<dbReference type="VEuPathDB" id="AmoebaDB:DICPUDRAFT_157805"/>
<dbReference type="PANTHER" id="PTHR31857:SF2">
    <property type="entry name" value="HSSA_B-LIKE PROTEIN 17-RELATED"/>
    <property type="match status" value="1"/>
</dbReference>
<evidence type="ECO:0000313" key="2">
    <source>
        <dbReference type="EMBL" id="EGC30457.1"/>
    </source>
</evidence>
<accession>F1A019</accession>
<dbReference type="RefSeq" id="XP_003293012.1">
    <property type="nucleotide sequence ID" value="XM_003292964.1"/>
</dbReference>
<keyword evidence="3" id="KW-1185">Reference proteome</keyword>
<proteinExistence type="inferred from homology"/>
<gene>
    <name evidence="2" type="ORF">DICPUDRAFT_157805</name>
</gene>
<name>F1A019_DICPU</name>
<sequence length="87" mass="8501">MTILGSLVSLSIKSNKNLNSSQSSLNHSLVLGSNSIQCGSGCDNNGTVPHLVGGVLNTTGVLVGSVAGTVGNLVDGLIGSGGNLGCY</sequence>
<comment type="similarity">
    <text evidence="1">Belongs to the hssA/B family.</text>
</comment>
<organism evidence="2 3">
    <name type="scientific">Dictyostelium purpureum</name>
    <name type="common">Slime mold</name>
    <dbReference type="NCBI Taxonomy" id="5786"/>
    <lineage>
        <taxon>Eukaryota</taxon>
        <taxon>Amoebozoa</taxon>
        <taxon>Evosea</taxon>
        <taxon>Eumycetozoa</taxon>
        <taxon>Dictyostelia</taxon>
        <taxon>Dictyosteliales</taxon>
        <taxon>Dictyosteliaceae</taxon>
        <taxon>Dictyostelium</taxon>
    </lineage>
</organism>
<evidence type="ECO:0000256" key="1">
    <source>
        <dbReference type="ARBA" id="ARBA00038086"/>
    </source>
</evidence>
<dbReference type="InterPro" id="IPR008455">
    <property type="entry name" value="HssA/B-related"/>
</dbReference>
<dbReference type="PANTHER" id="PTHR31857">
    <property type="entry name" value="HSSA/B-LIKE PROTEIN 17-RELATED"/>
    <property type="match status" value="1"/>
</dbReference>
<evidence type="ECO:0008006" key="4">
    <source>
        <dbReference type="Google" id="ProtNLM"/>
    </source>
</evidence>
<reference evidence="3" key="1">
    <citation type="journal article" date="2011" name="Genome Biol.">
        <title>Comparative genomics of the social amoebae Dictyostelium discoideum and Dictyostelium purpureum.</title>
        <authorList>
            <consortium name="US DOE Joint Genome Institute (JGI-PGF)"/>
            <person name="Sucgang R."/>
            <person name="Kuo A."/>
            <person name="Tian X."/>
            <person name="Salerno W."/>
            <person name="Parikh A."/>
            <person name="Feasley C.L."/>
            <person name="Dalin E."/>
            <person name="Tu H."/>
            <person name="Huang E."/>
            <person name="Barry K."/>
            <person name="Lindquist E."/>
            <person name="Shapiro H."/>
            <person name="Bruce D."/>
            <person name="Schmutz J."/>
            <person name="Salamov A."/>
            <person name="Fey P."/>
            <person name="Gaudet P."/>
            <person name="Anjard C."/>
            <person name="Babu M.M."/>
            <person name="Basu S."/>
            <person name="Bushmanova Y."/>
            <person name="van der Wel H."/>
            <person name="Katoh-Kurasawa M."/>
            <person name="Dinh C."/>
            <person name="Coutinho P.M."/>
            <person name="Saito T."/>
            <person name="Elias M."/>
            <person name="Schaap P."/>
            <person name="Kay R.R."/>
            <person name="Henrissat B."/>
            <person name="Eichinger L."/>
            <person name="Rivero F."/>
            <person name="Putnam N.H."/>
            <person name="West C.M."/>
            <person name="Loomis W.F."/>
            <person name="Chisholm R.L."/>
            <person name="Shaulsky G."/>
            <person name="Strassmann J.E."/>
            <person name="Queller D.C."/>
            <person name="Kuspa A."/>
            <person name="Grigoriev I.V."/>
        </authorList>
    </citation>
    <scope>NUCLEOTIDE SEQUENCE [LARGE SCALE GENOMIC DNA]</scope>
    <source>
        <strain evidence="3">QSDP1</strain>
    </source>
</reference>